<proteinExistence type="predicted"/>
<evidence type="ECO:0000313" key="1">
    <source>
        <dbReference type="EMBL" id="TGY00707.1"/>
    </source>
</evidence>
<reference evidence="1" key="1">
    <citation type="submission" date="2019-04" db="EMBL/GenBank/DDBJ databases">
        <title>Microbes associate with the intestines of laboratory mice.</title>
        <authorList>
            <person name="Navarre W."/>
            <person name="Wong E."/>
            <person name="Huang K."/>
            <person name="Tropini C."/>
            <person name="Ng K."/>
            <person name="Yu B."/>
        </authorList>
    </citation>
    <scope>NUCLEOTIDE SEQUENCE</scope>
    <source>
        <strain evidence="1">NM72_1-8</strain>
    </source>
</reference>
<comment type="caution">
    <text evidence="1">The sequence shown here is derived from an EMBL/GenBank/DDBJ whole genome shotgun (WGS) entry which is preliminary data.</text>
</comment>
<name>A0AC61R2Y4_9FIRM</name>
<dbReference type="EMBL" id="SRZB01000001">
    <property type="protein sequence ID" value="TGY00707.1"/>
    <property type="molecule type" value="Genomic_DNA"/>
</dbReference>
<dbReference type="Proteomes" id="UP000307720">
    <property type="component" value="Unassembled WGS sequence"/>
</dbReference>
<sequence length="452" mass="50310">MAKKIQGTVIVLILCLCGYLVYQMYGEDVIYLIKNKMETEKAAETEPQEESSETAQEKKEKLPGYFHAGKAGRAPVVKNQGEFGTCWAVASSSALESALLPGKHQIFSADHIAAKNAYGKDVEEGGAYIMSMSYLAGWLGPVTEEEDPYGDGYSPDGLSPVCHVQEMQLLREKDITSVKELVFQCGVIQSSFYMDMENSGHSSVYYNEFEHAYCYDGDKEANHDVLIIGWDDAYPRERFSVDVKKDGAFICQNSWGREFGEDGVFYVSYEDVLIGSSCVGYTRVEETNNYHHIYQTDLCGWIGQIGYDSPDCYFANVYTAGQAEELAAVGFYATGKDTEYTIYVVKGFVNSLSFILKNSVASGSFQNPGYYTVDFDEPESLEEGERFAVAVKIHTPGSVYPVATEFEADENSRNVTIEDGEGYLSINGIIWQNTEESNACNICLKAYTRNMD</sequence>
<organism evidence="1 2">
    <name type="scientific">Hominisplanchenecus murintestinalis</name>
    <dbReference type="NCBI Taxonomy" id="2941517"/>
    <lineage>
        <taxon>Bacteria</taxon>
        <taxon>Bacillati</taxon>
        <taxon>Bacillota</taxon>
        <taxon>Clostridia</taxon>
        <taxon>Lachnospirales</taxon>
        <taxon>Lachnospiraceae</taxon>
        <taxon>Hominisplanchenecus</taxon>
    </lineage>
</organism>
<gene>
    <name evidence="1" type="ORF">E5357_00600</name>
</gene>
<keyword evidence="2" id="KW-1185">Reference proteome</keyword>
<protein>
    <submittedName>
        <fullName evidence="1">Peptidase C1</fullName>
    </submittedName>
</protein>
<accession>A0AC61R2Y4</accession>
<evidence type="ECO:0000313" key="2">
    <source>
        <dbReference type="Proteomes" id="UP000307720"/>
    </source>
</evidence>